<dbReference type="Pfam" id="PF02597">
    <property type="entry name" value="ThiS"/>
    <property type="match status" value="1"/>
</dbReference>
<dbReference type="InterPro" id="IPR012675">
    <property type="entry name" value="Beta-grasp_dom_sf"/>
</dbReference>
<accession>A0A6J7LJP6</accession>
<evidence type="ECO:0000313" key="1">
    <source>
        <dbReference type="EMBL" id="CAB4968810.1"/>
    </source>
</evidence>
<dbReference type="CDD" id="cd17040">
    <property type="entry name" value="Ubl_MoaD_like"/>
    <property type="match status" value="1"/>
</dbReference>
<gene>
    <name evidence="1" type="ORF">UFOPK3772_03147</name>
</gene>
<dbReference type="Gene3D" id="3.10.20.30">
    <property type="match status" value="1"/>
</dbReference>
<dbReference type="EMBL" id="CAFBNE010000162">
    <property type="protein sequence ID" value="CAB4968810.1"/>
    <property type="molecule type" value="Genomic_DNA"/>
</dbReference>
<dbReference type="InterPro" id="IPR016155">
    <property type="entry name" value="Mopterin_synth/thiamin_S_b"/>
</dbReference>
<name>A0A6J7LJP6_9ZZZZ</name>
<dbReference type="InterPro" id="IPR003749">
    <property type="entry name" value="ThiS/MoaD-like"/>
</dbReference>
<protein>
    <submittedName>
        <fullName evidence="1">Unannotated protein</fullName>
    </submittedName>
</protein>
<organism evidence="1">
    <name type="scientific">freshwater metagenome</name>
    <dbReference type="NCBI Taxonomy" id="449393"/>
    <lineage>
        <taxon>unclassified sequences</taxon>
        <taxon>metagenomes</taxon>
        <taxon>ecological metagenomes</taxon>
    </lineage>
</organism>
<dbReference type="AlphaFoldDB" id="A0A6J7LJP6"/>
<dbReference type="SUPFAM" id="SSF54285">
    <property type="entry name" value="MoaD/ThiS"/>
    <property type="match status" value="1"/>
</dbReference>
<proteinExistence type="predicted"/>
<reference evidence="1" key="1">
    <citation type="submission" date="2020-05" db="EMBL/GenBank/DDBJ databases">
        <authorList>
            <person name="Chiriac C."/>
            <person name="Salcher M."/>
            <person name="Ghai R."/>
            <person name="Kavagutti S V."/>
        </authorList>
    </citation>
    <scope>NUCLEOTIDE SEQUENCE</scope>
</reference>
<sequence>MSYAQGMESGEVRMHFFAAARAAVGANELAMPCGSLSGILDRVADEHPGFAEVRPRCSYLVDGVAVHGDLTAIRLDPGVRVDVLPPFAGG</sequence>